<dbReference type="AlphaFoldDB" id="A0A1A8UB76"/>
<feature type="non-terminal residue" evidence="2">
    <location>
        <position position="52"/>
    </location>
</feature>
<accession>A0A1A8UB76</accession>
<organism evidence="2">
    <name type="scientific">Nothobranchius furzeri</name>
    <name type="common">Turquoise killifish</name>
    <dbReference type="NCBI Taxonomy" id="105023"/>
    <lineage>
        <taxon>Eukaryota</taxon>
        <taxon>Metazoa</taxon>
        <taxon>Chordata</taxon>
        <taxon>Craniata</taxon>
        <taxon>Vertebrata</taxon>
        <taxon>Euteleostomi</taxon>
        <taxon>Actinopterygii</taxon>
        <taxon>Neopterygii</taxon>
        <taxon>Teleostei</taxon>
        <taxon>Neoteleostei</taxon>
        <taxon>Acanthomorphata</taxon>
        <taxon>Ovalentaria</taxon>
        <taxon>Atherinomorphae</taxon>
        <taxon>Cyprinodontiformes</taxon>
        <taxon>Nothobranchiidae</taxon>
        <taxon>Nothobranchius</taxon>
    </lineage>
</organism>
<keyword evidence="1" id="KW-0472">Membrane</keyword>
<feature type="non-terminal residue" evidence="2">
    <location>
        <position position="1"/>
    </location>
</feature>
<sequence>IIKIDPKVVAHLCYNISIFLTLLVVLIAEQVTLFEASHITVQNTDPGSVSLD</sequence>
<keyword evidence="1" id="KW-1133">Transmembrane helix</keyword>
<reference evidence="2" key="1">
    <citation type="submission" date="2016-05" db="EMBL/GenBank/DDBJ databases">
        <authorList>
            <person name="Lavstsen T."/>
            <person name="Jespersen J.S."/>
        </authorList>
    </citation>
    <scope>NUCLEOTIDE SEQUENCE</scope>
    <source>
        <tissue evidence="2">Brain</tissue>
    </source>
</reference>
<reference evidence="2" key="2">
    <citation type="submission" date="2016-06" db="EMBL/GenBank/DDBJ databases">
        <title>The genome of a short-lived fish provides insights into sex chromosome evolution and the genetic control of aging.</title>
        <authorList>
            <person name="Reichwald K."/>
            <person name="Felder M."/>
            <person name="Petzold A."/>
            <person name="Koch P."/>
            <person name="Groth M."/>
            <person name="Platzer M."/>
        </authorList>
    </citation>
    <scope>NUCLEOTIDE SEQUENCE</scope>
    <source>
        <tissue evidence="2">Brain</tissue>
    </source>
</reference>
<protein>
    <submittedName>
        <fullName evidence="2">Sulfatase 2</fullName>
    </submittedName>
</protein>
<keyword evidence="1" id="KW-0812">Transmembrane</keyword>
<gene>
    <name evidence="2" type="primary">SULF2</name>
</gene>
<evidence type="ECO:0000256" key="1">
    <source>
        <dbReference type="SAM" id="Phobius"/>
    </source>
</evidence>
<dbReference type="EMBL" id="HAEJ01003916">
    <property type="protein sequence ID" value="SBS44373.1"/>
    <property type="molecule type" value="Transcribed_RNA"/>
</dbReference>
<name>A0A1A8UB76_NOTFU</name>
<evidence type="ECO:0000313" key="2">
    <source>
        <dbReference type="EMBL" id="SBS44373.1"/>
    </source>
</evidence>
<proteinExistence type="predicted"/>
<feature type="transmembrane region" description="Helical" evidence="1">
    <location>
        <begin position="12"/>
        <end position="28"/>
    </location>
</feature>